<dbReference type="AlphaFoldDB" id="F1YHS1"/>
<dbReference type="EMBL" id="AEUD01000004">
    <property type="protein sequence ID" value="EGD55909.1"/>
    <property type="molecule type" value="Genomic_DNA"/>
</dbReference>
<dbReference type="OrthoDB" id="7500697at2"/>
<accession>F1YHS1</accession>
<dbReference type="GO" id="GO:0008908">
    <property type="term" value="F:isochorismatase activity"/>
    <property type="evidence" value="ECO:0007669"/>
    <property type="project" value="InterPro"/>
</dbReference>
<dbReference type="Pfam" id="PF00857">
    <property type="entry name" value="Isochorismatase"/>
    <property type="match status" value="1"/>
</dbReference>
<evidence type="ECO:0000259" key="2">
    <source>
        <dbReference type="Pfam" id="PF00857"/>
    </source>
</evidence>
<evidence type="ECO:0000313" key="4">
    <source>
        <dbReference type="Proteomes" id="UP000035065"/>
    </source>
</evidence>
<dbReference type="Gene3D" id="3.40.50.850">
    <property type="entry name" value="Isochorismatase-like"/>
    <property type="match status" value="1"/>
</dbReference>
<reference evidence="3 4" key="1">
    <citation type="journal article" date="2011" name="J. Bacteriol.">
        <title>Draft Genome Sequence of Gordonia neofelifaecis NRRL B-59395, a Cholesterol-Degrading Actinomycete.</title>
        <authorList>
            <person name="Ge F."/>
            <person name="Li W."/>
            <person name="Chen G."/>
            <person name="Liu Y."/>
            <person name="Zhang G."/>
            <person name="Yong B."/>
            <person name="Wang Q."/>
            <person name="Wang N."/>
            <person name="Huang Z."/>
            <person name="Li W."/>
            <person name="Wang J."/>
            <person name="Wu C."/>
            <person name="Xie Q."/>
            <person name="Liu G."/>
        </authorList>
    </citation>
    <scope>NUCLEOTIDE SEQUENCE [LARGE SCALE GENOMIC DNA]</scope>
    <source>
        <strain evidence="3 4">NRRL B-59395</strain>
    </source>
</reference>
<dbReference type="Proteomes" id="UP000035065">
    <property type="component" value="Unassembled WGS sequence"/>
</dbReference>
<dbReference type="eggNOG" id="COG1335">
    <property type="taxonomic scope" value="Bacteria"/>
</dbReference>
<dbReference type="RefSeq" id="WP_009678582.1">
    <property type="nucleotide sequence ID" value="NZ_AEUD01000004.1"/>
</dbReference>
<organism evidence="3 4">
    <name type="scientific">Gordonia neofelifaecis NRRL B-59395</name>
    <dbReference type="NCBI Taxonomy" id="644548"/>
    <lineage>
        <taxon>Bacteria</taxon>
        <taxon>Bacillati</taxon>
        <taxon>Actinomycetota</taxon>
        <taxon>Actinomycetes</taxon>
        <taxon>Mycobacteriales</taxon>
        <taxon>Gordoniaceae</taxon>
        <taxon>Gordonia</taxon>
    </lineage>
</organism>
<dbReference type="PANTHER" id="PTHR43540">
    <property type="entry name" value="PEROXYUREIDOACRYLATE/UREIDOACRYLATE AMIDOHYDROLASE-RELATED"/>
    <property type="match status" value="1"/>
</dbReference>
<dbReference type="STRING" id="644548.SCNU_06705"/>
<keyword evidence="4" id="KW-1185">Reference proteome</keyword>
<comment type="caution">
    <text evidence="3">The sequence shown here is derived from an EMBL/GenBank/DDBJ whole genome shotgun (WGS) entry which is preliminary data.</text>
</comment>
<proteinExistence type="predicted"/>
<evidence type="ECO:0000256" key="1">
    <source>
        <dbReference type="ARBA" id="ARBA00022801"/>
    </source>
</evidence>
<dbReference type="PRINTS" id="PR01398">
    <property type="entry name" value="ISCHRISMTASE"/>
</dbReference>
<gene>
    <name evidence="3" type="ORF">SCNU_06705</name>
</gene>
<dbReference type="InterPro" id="IPR016291">
    <property type="entry name" value="Isochorismatase"/>
</dbReference>
<dbReference type="InterPro" id="IPR000868">
    <property type="entry name" value="Isochorismatase-like_dom"/>
</dbReference>
<dbReference type="InterPro" id="IPR050272">
    <property type="entry name" value="Isochorismatase-like_hydrls"/>
</dbReference>
<dbReference type="PANTHER" id="PTHR43540:SF1">
    <property type="entry name" value="ISOCHORISMATASE HYDROLASE"/>
    <property type="match status" value="1"/>
</dbReference>
<name>F1YHS1_9ACTN</name>
<protein>
    <submittedName>
        <fullName evidence="3">N-carbamoylsarcosine amidase</fullName>
    </submittedName>
</protein>
<keyword evidence="1" id="KW-0378">Hydrolase</keyword>
<sequence length="218" mass="22423">MTDADGVRERYAKGGLLGRLTPGTAPALVVVDLQYGFTEPRYAPGFDLDHVVNATADLLAAARANDVPVLYTTIAFPDDDGTGGTWLQKMPALEGLRLGDRSVEIDARVAPADGDAVLVKQAASAFAGTGLAELLSASSVDSILVVGATTSGCVRATAVDGCTADLPVFVVREAVGDREQAPHDAALLDLDAKYADVIGLGEALTLLQARPVAPTAAH</sequence>
<feature type="domain" description="Isochorismatase-like" evidence="2">
    <location>
        <begin position="27"/>
        <end position="199"/>
    </location>
</feature>
<dbReference type="SUPFAM" id="SSF52499">
    <property type="entry name" value="Isochorismatase-like hydrolases"/>
    <property type="match status" value="1"/>
</dbReference>
<dbReference type="InterPro" id="IPR036380">
    <property type="entry name" value="Isochorismatase-like_sf"/>
</dbReference>
<evidence type="ECO:0000313" key="3">
    <source>
        <dbReference type="EMBL" id="EGD55909.1"/>
    </source>
</evidence>